<dbReference type="GO" id="GO:0016787">
    <property type="term" value="F:hydrolase activity"/>
    <property type="evidence" value="ECO:0007669"/>
    <property type="project" value="UniProtKB-KW"/>
</dbReference>
<dbReference type="Proteomes" id="UP000553459">
    <property type="component" value="Unassembled WGS sequence"/>
</dbReference>
<evidence type="ECO:0000256" key="3">
    <source>
        <dbReference type="ARBA" id="ARBA00022801"/>
    </source>
</evidence>
<accession>A0A845PQ58</accession>
<dbReference type="Gene3D" id="3.60.15.10">
    <property type="entry name" value="Ribonuclease Z/Hydroxyacylglutathione hydrolase-like"/>
    <property type="match status" value="1"/>
</dbReference>
<evidence type="ECO:0000256" key="1">
    <source>
        <dbReference type="ARBA" id="ARBA00001947"/>
    </source>
</evidence>
<keyword evidence="3 6" id="KW-0378">Hydrolase</keyword>
<dbReference type="CDD" id="cd06262">
    <property type="entry name" value="metallo-hydrolase-like_MBL-fold"/>
    <property type="match status" value="1"/>
</dbReference>
<dbReference type="PANTHER" id="PTHR46233">
    <property type="entry name" value="HYDROXYACYLGLUTATHIONE HYDROLASE GLOC"/>
    <property type="match status" value="1"/>
</dbReference>
<keyword evidence="2" id="KW-0479">Metal-binding</keyword>
<dbReference type="SUPFAM" id="SSF56281">
    <property type="entry name" value="Metallo-hydrolase/oxidoreductase"/>
    <property type="match status" value="1"/>
</dbReference>
<gene>
    <name evidence="6" type="ORF">GNY06_00600</name>
</gene>
<protein>
    <submittedName>
        <fullName evidence="6">MBL fold metallo-hydrolase</fullName>
    </submittedName>
</protein>
<organism evidence="6 7">
    <name type="scientific">Elizabethkingia argenteiflava</name>
    <dbReference type="NCBI Taxonomy" id="2681556"/>
    <lineage>
        <taxon>Bacteria</taxon>
        <taxon>Pseudomonadati</taxon>
        <taxon>Bacteroidota</taxon>
        <taxon>Flavobacteriia</taxon>
        <taxon>Flavobacteriales</taxon>
        <taxon>Weeksellaceae</taxon>
        <taxon>Elizabethkingia</taxon>
    </lineage>
</organism>
<dbReference type="Pfam" id="PF00753">
    <property type="entry name" value="Lactamase_B"/>
    <property type="match status" value="1"/>
</dbReference>
<dbReference type="InterPro" id="IPR051453">
    <property type="entry name" value="MBL_Glyoxalase_II"/>
</dbReference>
<dbReference type="InterPro" id="IPR001279">
    <property type="entry name" value="Metallo-B-lactamas"/>
</dbReference>
<comment type="caution">
    <text evidence="6">The sequence shown here is derived from an EMBL/GenBank/DDBJ whole genome shotgun (WGS) entry which is preliminary data.</text>
</comment>
<evidence type="ECO:0000259" key="5">
    <source>
        <dbReference type="SMART" id="SM00849"/>
    </source>
</evidence>
<dbReference type="InterPro" id="IPR036866">
    <property type="entry name" value="RibonucZ/Hydroxyglut_hydro"/>
</dbReference>
<proteinExistence type="predicted"/>
<evidence type="ECO:0000313" key="7">
    <source>
        <dbReference type="Proteomes" id="UP000553459"/>
    </source>
</evidence>
<dbReference type="AlphaFoldDB" id="A0A845PQ58"/>
<name>A0A845PQ58_9FLAO</name>
<feature type="domain" description="Metallo-beta-lactamase" evidence="5">
    <location>
        <begin position="13"/>
        <end position="195"/>
    </location>
</feature>
<dbReference type="PANTHER" id="PTHR46233:SF3">
    <property type="entry name" value="HYDROXYACYLGLUTATHIONE HYDROLASE GLOC"/>
    <property type="match status" value="1"/>
</dbReference>
<dbReference type="SMART" id="SM00849">
    <property type="entry name" value="Lactamase_B"/>
    <property type="match status" value="1"/>
</dbReference>
<sequence>MLNLQIFSFNPFSENTYIVYNNKNQAWLVDPGNSQPYENDSLKHFIDEKELKVEKILLTHAHIDHILGLQWAHDTYKVPVYLHPKEEEILKMGSISAQRFGFNFFDFEGDLKFIDEHNELHLGEHLFHLFFTPGHSPGSLSYYNAENKLVISGDVLFQGSIGRTDLYKANFEQLMESIERQLLTLPNDTQVFSGHGKPTFIGIEKENNPFLKKK</sequence>
<reference evidence="6 7" key="1">
    <citation type="submission" date="2019-11" db="EMBL/GenBank/DDBJ databases">
        <title>Characterization of Elizabethkingia argenteiflava sp. nov., isolated from inner surface of Soybean Pods.</title>
        <authorList>
            <person name="Mo S."/>
        </authorList>
    </citation>
    <scope>NUCLEOTIDE SEQUENCE [LARGE SCALE GENOMIC DNA]</scope>
    <source>
        <strain evidence="6 7">YB22</strain>
    </source>
</reference>
<evidence type="ECO:0000256" key="4">
    <source>
        <dbReference type="ARBA" id="ARBA00022833"/>
    </source>
</evidence>
<keyword evidence="4" id="KW-0862">Zinc</keyword>
<keyword evidence="7" id="KW-1185">Reference proteome</keyword>
<comment type="cofactor">
    <cofactor evidence="1">
        <name>Zn(2+)</name>
        <dbReference type="ChEBI" id="CHEBI:29105"/>
    </cofactor>
</comment>
<dbReference type="RefSeq" id="WP_166518345.1">
    <property type="nucleotide sequence ID" value="NZ_JAAABJ010000111.1"/>
</dbReference>
<dbReference type="GO" id="GO:0046872">
    <property type="term" value="F:metal ion binding"/>
    <property type="evidence" value="ECO:0007669"/>
    <property type="project" value="UniProtKB-KW"/>
</dbReference>
<evidence type="ECO:0000256" key="2">
    <source>
        <dbReference type="ARBA" id="ARBA00022723"/>
    </source>
</evidence>
<evidence type="ECO:0000313" key="6">
    <source>
        <dbReference type="EMBL" id="NAW49954.1"/>
    </source>
</evidence>
<dbReference type="EMBL" id="JAAABJ010000111">
    <property type="protein sequence ID" value="NAW49954.1"/>
    <property type="molecule type" value="Genomic_DNA"/>
</dbReference>